<gene>
    <name evidence="1" type="ORF">INP59_17020</name>
</gene>
<protein>
    <submittedName>
        <fullName evidence="1">Uncharacterized protein</fullName>
    </submittedName>
</protein>
<dbReference type="RefSeq" id="WP_193902406.1">
    <property type="nucleotide sequence ID" value="NZ_CP063450.1"/>
</dbReference>
<sequence length="142" mass="16174">MSEHHFKFSTNWRGQDRLCGECNLTYDEGPHIEIAVLKPYTSYVCPSGESLGHSSRWTGAYIPTLRTERDHLCACGLALVEEDTELWRLSWEMPADDANWRRVERIGSRHSTEQQRDGLLALISNGERIRGVELVRIDGGDS</sequence>
<evidence type="ECO:0000313" key="2">
    <source>
        <dbReference type="Proteomes" id="UP000593818"/>
    </source>
</evidence>
<proteinExistence type="predicted"/>
<keyword evidence="2" id="KW-1185">Reference proteome</keyword>
<dbReference type="AlphaFoldDB" id="A0A7M2XIM9"/>
<dbReference type="EMBL" id="CP063450">
    <property type="protein sequence ID" value="QOV97624.1"/>
    <property type="molecule type" value="Genomic_DNA"/>
</dbReference>
<accession>A0A7M2XIM9</accession>
<reference evidence="1 2" key="1">
    <citation type="submission" date="2020-10" db="EMBL/GenBank/DDBJ databases">
        <title>Whole genome sequence of oil-degrading bacteria Rhodococcus pyridinivorans strain 5Ap.</title>
        <authorList>
            <person name="Akhremchuk A.E."/>
            <person name="Valentovich L.N."/>
            <person name="Charniauskaya M.I."/>
            <person name="Bukliarevich H.A."/>
            <person name="Titok M.A."/>
        </authorList>
    </citation>
    <scope>NUCLEOTIDE SEQUENCE [LARGE SCALE GENOMIC DNA]</scope>
    <source>
        <strain evidence="1 2">5Ap</strain>
    </source>
</reference>
<evidence type="ECO:0000313" key="1">
    <source>
        <dbReference type="EMBL" id="QOV97624.1"/>
    </source>
</evidence>
<dbReference type="Proteomes" id="UP000593818">
    <property type="component" value="Chromosome"/>
</dbReference>
<organism evidence="1 2">
    <name type="scientific">Rhodococcus pyridinivorans</name>
    <dbReference type="NCBI Taxonomy" id="103816"/>
    <lineage>
        <taxon>Bacteria</taxon>
        <taxon>Bacillati</taxon>
        <taxon>Actinomycetota</taxon>
        <taxon>Actinomycetes</taxon>
        <taxon>Mycobacteriales</taxon>
        <taxon>Nocardiaceae</taxon>
        <taxon>Rhodococcus</taxon>
    </lineage>
</organism>
<name>A0A7M2XIM9_9NOCA</name>